<keyword evidence="3" id="KW-1185">Reference proteome</keyword>
<comment type="caution">
    <text evidence="2">The sequence shown here is derived from an EMBL/GenBank/DDBJ whole genome shotgun (WGS) entry which is preliminary data.</text>
</comment>
<proteinExistence type="predicted"/>
<organism evidence="2 3">
    <name type="scientific">Liparis tanakae</name>
    <name type="common">Tanaka's snailfish</name>
    <dbReference type="NCBI Taxonomy" id="230148"/>
    <lineage>
        <taxon>Eukaryota</taxon>
        <taxon>Metazoa</taxon>
        <taxon>Chordata</taxon>
        <taxon>Craniata</taxon>
        <taxon>Vertebrata</taxon>
        <taxon>Euteleostomi</taxon>
        <taxon>Actinopterygii</taxon>
        <taxon>Neopterygii</taxon>
        <taxon>Teleostei</taxon>
        <taxon>Neoteleostei</taxon>
        <taxon>Acanthomorphata</taxon>
        <taxon>Eupercaria</taxon>
        <taxon>Perciformes</taxon>
        <taxon>Cottioidei</taxon>
        <taxon>Cottales</taxon>
        <taxon>Liparidae</taxon>
        <taxon>Liparis</taxon>
    </lineage>
</organism>
<evidence type="ECO:0000256" key="1">
    <source>
        <dbReference type="SAM" id="MobiDB-lite"/>
    </source>
</evidence>
<gene>
    <name evidence="2" type="ORF">EYF80_012037</name>
</gene>
<dbReference type="EMBL" id="SRLO01000080">
    <property type="protein sequence ID" value="TNN77739.1"/>
    <property type="molecule type" value="Genomic_DNA"/>
</dbReference>
<name>A0A4Z2IIA3_9TELE</name>
<reference evidence="2 3" key="1">
    <citation type="submission" date="2019-03" db="EMBL/GenBank/DDBJ databases">
        <title>First draft genome of Liparis tanakae, snailfish: a comprehensive survey of snailfish specific genes.</title>
        <authorList>
            <person name="Kim W."/>
            <person name="Song I."/>
            <person name="Jeong J.-H."/>
            <person name="Kim D."/>
            <person name="Kim S."/>
            <person name="Ryu S."/>
            <person name="Song J.Y."/>
            <person name="Lee S.K."/>
        </authorList>
    </citation>
    <scope>NUCLEOTIDE SEQUENCE [LARGE SCALE GENOMIC DNA]</scope>
    <source>
        <tissue evidence="2">Muscle</tissue>
    </source>
</reference>
<feature type="region of interest" description="Disordered" evidence="1">
    <location>
        <begin position="1"/>
        <end position="21"/>
    </location>
</feature>
<dbReference type="Proteomes" id="UP000314294">
    <property type="component" value="Unassembled WGS sequence"/>
</dbReference>
<evidence type="ECO:0000313" key="3">
    <source>
        <dbReference type="Proteomes" id="UP000314294"/>
    </source>
</evidence>
<dbReference type="AlphaFoldDB" id="A0A4Z2IIA3"/>
<sequence>MTSSPSESTGHGALLREHNPWHVTAVPQTKNTGAKAKSSDLILCVISHRRARRGPEGGRRELSSALWLQIAC</sequence>
<protein>
    <submittedName>
        <fullName evidence="2">Uncharacterized protein</fullName>
    </submittedName>
</protein>
<evidence type="ECO:0000313" key="2">
    <source>
        <dbReference type="EMBL" id="TNN77739.1"/>
    </source>
</evidence>
<accession>A0A4Z2IIA3</accession>